<dbReference type="HOGENOM" id="CLU_3307472_0_0_9"/>
<gene>
    <name evidence="2" type="ORF">CLOSTMETH_03922</name>
</gene>
<proteinExistence type="predicted"/>
<sequence>MPLHPSRSTLKACTKNRFTSFLAAYKMIFITVGITIQRV</sequence>
<dbReference type="AlphaFoldDB" id="C0EJ71"/>
<dbReference type="Proteomes" id="UP000003340">
    <property type="component" value="Unassembled WGS sequence"/>
</dbReference>
<evidence type="ECO:0000256" key="1">
    <source>
        <dbReference type="SAM" id="Phobius"/>
    </source>
</evidence>
<reference evidence="2 3" key="1">
    <citation type="submission" date="2009-01" db="EMBL/GenBank/DDBJ databases">
        <authorList>
            <person name="Fulton L."/>
            <person name="Clifton S."/>
            <person name="Fulton B."/>
            <person name="Xu J."/>
            <person name="Minx P."/>
            <person name="Pepin K.H."/>
            <person name="Johnson M."/>
            <person name="Bhonagiri V."/>
            <person name="Nash W.E."/>
            <person name="Mardis E.R."/>
            <person name="Wilson R.K."/>
        </authorList>
    </citation>
    <scope>NUCLEOTIDE SEQUENCE [LARGE SCALE GENOMIC DNA]</scope>
    <source>
        <strain evidence="2 3">DSM 5476</strain>
    </source>
</reference>
<protein>
    <submittedName>
        <fullName evidence="2">Uncharacterized protein</fullName>
    </submittedName>
</protein>
<keyword evidence="1" id="KW-1133">Transmembrane helix</keyword>
<evidence type="ECO:0000313" key="3">
    <source>
        <dbReference type="Proteomes" id="UP000003340"/>
    </source>
</evidence>
<reference evidence="2 3" key="2">
    <citation type="submission" date="2009-02" db="EMBL/GenBank/DDBJ databases">
        <title>Draft genome sequence of Clostridium methylpentosum (DSM 5476).</title>
        <authorList>
            <person name="Sudarsanam P."/>
            <person name="Ley R."/>
            <person name="Guruge J."/>
            <person name="Turnbaugh P.J."/>
            <person name="Mahowald M."/>
            <person name="Liep D."/>
            <person name="Gordon J."/>
        </authorList>
    </citation>
    <scope>NUCLEOTIDE SEQUENCE [LARGE SCALE GENOMIC DNA]</scope>
    <source>
        <strain evidence="2 3">DSM 5476</strain>
    </source>
</reference>
<feature type="transmembrane region" description="Helical" evidence="1">
    <location>
        <begin position="20"/>
        <end position="36"/>
    </location>
</feature>
<keyword evidence="1" id="KW-0472">Membrane</keyword>
<accession>C0EJ71</accession>
<keyword evidence="3" id="KW-1185">Reference proteome</keyword>
<keyword evidence="1" id="KW-0812">Transmembrane</keyword>
<evidence type="ECO:0000313" key="2">
    <source>
        <dbReference type="EMBL" id="EEG28536.1"/>
    </source>
</evidence>
<comment type="caution">
    <text evidence="2">The sequence shown here is derived from an EMBL/GenBank/DDBJ whole genome shotgun (WGS) entry which is preliminary data.</text>
</comment>
<name>C0EJ71_9FIRM</name>
<organism evidence="2 3">
    <name type="scientific">[Clostridium] methylpentosum DSM 5476</name>
    <dbReference type="NCBI Taxonomy" id="537013"/>
    <lineage>
        <taxon>Bacteria</taxon>
        <taxon>Bacillati</taxon>
        <taxon>Bacillota</taxon>
        <taxon>Clostridia</taxon>
        <taxon>Eubacteriales</taxon>
        <taxon>Oscillospiraceae</taxon>
        <taxon>Oscillospiraceae incertae sedis</taxon>
    </lineage>
</organism>
<dbReference type="EMBL" id="ACEC01000136">
    <property type="protein sequence ID" value="EEG28536.1"/>
    <property type="molecule type" value="Genomic_DNA"/>
</dbReference>